<keyword evidence="1" id="KW-0378">Hydrolase</keyword>
<sequence>MCPDPLLHLLVLHTLEDIKNTRNAYRYFRRKQAAAAGRYFSTTPFTAIYASPLLRAHATAVAVRDANTSTPNLPVNVNSKLREQHFGIAEGHKWALGLPSRYKSAEEAFKDGVYPVLYERHEKFPEGESLDDLAKRSEEAIAECVIPHIRAGDEGHIILASHGLAISEMVAALLRLDPDADRDVDYRGLLNTAWTRAVVEAKDLTSEPPKLSVRITNINMHEHLNDLDTTSANTEDPAQAEKQAFFGGGGQANVAADGTKM</sequence>
<dbReference type="InterPro" id="IPR013078">
    <property type="entry name" value="His_Pase_superF_clade-1"/>
</dbReference>
<dbReference type="CDD" id="cd07067">
    <property type="entry name" value="HP_PGM_like"/>
    <property type="match status" value="1"/>
</dbReference>
<dbReference type="Gene3D" id="3.40.50.1240">
    <property type="entry name" value="Phosphoglycerate mutase-like"/>
    <property type="match status" value="1"/>
</dbReference>
<dbReference type="GO" id="GO:0045820">
    <property type="term" value="P:negative regulation of glycolytic process"/>
    <property type="evidence" value="ECO:0007669"/>
    <property type="project" value="TreeGrafter"/>
</dbReference>
<comment type="caution">
    <text evidence="4">The sequence shown here is derived from an EMBL/GenBank/DDBJ whole genome shotgun (WGS) entry which is preliminary data.</text>
</comment>
<evidence type="ECO:0000313" key="5">
    <source>
        <dbReference type="Proteomes" id="UP001383192"/>
    </source>
</evidence>
<name>A0AAW0C6F5_9AGAR</name>
<evidence type="ECO:0000256" key="1">
    <source>
        <dbReference type="ARBA" id="ARBA00022801"/>
    </source>
</evidence>
<dbReference type="AlphaFoldDB" id="A0AAW0C6F5"/>
<dbReference type="InterPro" id="IPR029033">
    <property type="entry name" value="His_PPase_superfam"/>
</dbReference>
<evidence type="ECO:0000313" key="4">
    <source>
        <dbReference type="EMBL" id="KAK7034555.1"/>
    </source>
</evidence>
<dbReference type="InterPro" id="IPR051695">
    <property type="entry name" value="Phosphoglycerate_Mutase"/>
</dbReference>
<feature type="binding site" evidence="2">
    <location>
        <position position="55"/>
    </location>
    <ligand>
        <name>substrate</name>
    </ligand>
</feature>
<dbReference type="SUPFAM" id="SSF53254">
    <property type="entry name" value="Phosphoglycerate mutase-like"/>
    <property type="match status" value="1"/>
</dbReference>
<feature type="site" description="Transition state stabilizer" evidence="3">
    <location>
        <position position="162"/>
    </location>
</feature>
<dbReference type="GO" id="GO:0043456">
    <property type="term" value="P:regulation of pentose-phosphate shunt"/>
    <property type="evidence" value="ECO:0007669"/>
    <property type="project" value="TreeGrafter"/>
</dbReference>
<organism evidence="4 5">
    <name type="scientific">Paramarasmius palmivorus</name>
    <dbReference type="NCBI Taxonomy" id="297713"/>
    <lineage>
        <taxon>Eukaryota</taxon>
        <taxon>Fungi</taxon>
        <taxon>Dikarya</taxon>
        <taxon>Basidiomycota</taxon>
        <taxon>Agaricomycotina</taxon>
        <taxon>Agaricomycetes</taxon>
        <taxon>Agaricomycetidae</taxon>
        <taxon>Agaricales</taxon>
        <taxon>Marasmiineae</taxon>
        <taxon>Marasmiaceae</taxon>
        <taxon>Paramarasmius</taxon>
    </lineage>
</organism>
<evidence type="ECO:0000256" key="3">
    <source>
        <dbReference type="PIRSR" id="PIRSR613078-3"/>
    </source>
</evidence>
<dbReference type="PANTHER" id="PTHR46517:SF1">
    <property type="entry name" value="FRUCTOSE-2,6-BISPHOSPHATASE TIGAR"/>
    <property type="match status" value="1"/>
</dbReference>
<gene>
    <name evidence="4" type="ORF">VNI00_012402</name>
</gene>
<accession>A0AAW0C6F5</accession>
<proteinExistence type="predicted"/>
<protein>
    <recommendedName>
        <fullName evidence="6">Phosphoglycerate mutase</fullName>
    </recommendedName>
</protein>
<dbReference type="PANTHER" id="PTHR46517">
    <property type="entry name" value="FRUCTOSE-2,6-BISPHOSPHATASE TIGAR"/>
    <property type="match status" value="1"/>
</dbReference>
<reference evidence="4 5" key="1">
    <citation type="submission" date="2024-01" db="EMBL/GenBank/DDBJ databases">
        <title>A draft genome for a cacao thread blight-causing isolate of Paramarasmius palmivorus.</title>
        <authorList>
            <person name="Baruah I.K."/>
            <person name="Bukari Y."/>
            <person name="Amoako-Attah I."/>
            <person name="Meinhardt L.W."/>
            <person name="Bailey B.A."/>
            <person name="Cohen S.P."/>
        </authorList>
    </citation>
    <scope>NUCLEOTIDE SEQUENCE [LARGE SCALE GENOMIC DNA]</scope>
    <source>
        <strain evidence="4 5">GH-12</strain>
    </source>
</reference>
<dbReference type="Proteomes" id="UP001383192">
    <property type="component" value="Unassembled WGS sequence"/>
</dbReference>
<dbReference type="Pfam" id="PF00300">
    <property type="entry name" value="His_Phos_1"/>
    <property type="match status" value="1"/>
</dbReference>
<evidence type="ECO:0008006" key="6">
    <source>
        <dbReference type="Google" id="ProtNLM"/>
    </source>
</evidence>
<dbReference type="GO" id="GO:0004331">
    <property type="term" value="F:fructose-2,6-bisphosphate 2-phosphatase activity"/>
    <property type="evidence" value="ECO:0007669"/>
    <property type="project" value="TreeGrafter"/>
</dbReference>
<dbReference type="GO" id="GO:0005829">
    <property type="term" value="C:cytosol"/>
    <property type="evidence" value="ECO:0007669"/>
    <property type="project" value="TreeGrafter"/>
</dbReference>
<evidence type="ECO:0000256" key="2">
    <source>
        <dbReference type="PIRSR" id="PIRSR613078-2"/>
    </source>
</evidence>
<dbReference type="EMBL" id="JAYKXP010000057">
    <property type="protein sequence ID" value="KAK7034555.1"/>
    <property type="molecule type" value="Genomic_DNA"/>
</dbReference>
<keyword evidence="5" id="KW-1185">Reference proteome</keyword>